<feature type="region of interest" description="Disordered" evidence="1">
    <location>
        <begin position="202"/>
        <end position="231"/>
    </location>
</feature>
<dbReference type="PROSITE" id="PS51257">
    <property type="entry name" value="PROKAR_LIPOPROTEIN"/>
    <property type="match status" value="1"/>
</dbReference>
<gene>
    <name evidence="3" type="ORF">ACFQ5J_12265</name>
</gene>
<feature type="signal peptide" evidence="2">
    <location>
        <begin position="1"/>
        <end position="26"/>
    </location>
</feature>
<organism evidence="3 4">
    <name type="scientific">Lacticaseibacillus baoqingensis</name>
    <dbReference type="NCBI Taxonomy" id="2486013"/>
    <lineage>
        <taxon>Bacteria</taxon>
        <taxon>Bacillati</taxon>
        <taxon>Bacillota</taxon>
        <taxon>Bacilli</taxon>
        <taxon>Lactobacillales</taxon>
        <taxon>Lactobacillaceae</taxon>
        <taxon>Lacticaseibacillus</taxon>
    </lineage>
</organism>
<evidence type="ECO:0000256" key="2">
    <source>
        <dbReference type="SAM" id="SignalP"/>
    </source>
</evidence>
<feature type="chain" id="PRO_5045536638" description="DUF5067 domain-containing protein" evidence="2">
    <location>
        <begin position="27"/>
        <end position="345"/>
    </location>
</feature>
<reference evidence="4" key="1">
    <citation type="journal article" date="2019" name="Int. J. Syst. Evol. Microbiol.">
        <title>The Global Catalogue of Microorganisms (GCM) 10K type strain sequencing project: providing services to taxonomists for standard genome sequencing and annotation.</title>
        <authorList>
            <consortium name="The Broad Institute Genomics Platform"/>
            <consortium name="The Broad Institute Genome Sequencing Center for Infectious Disease"/>
            <person name="Wu L."/>
            <person name="Ma J."/>
        </authorList>
    </citation>
    <scope>NUCLEOTIDE SEQUENCE [LARGE SCALE GENOMIC DNA]</scope>
    <source>
        <strain evidence="4">CCM 8903</strain>
    </source>
</reference>
<evidence type="ECO:0008006" key="5">
    <source>
        <dbReference type="Google" id="ProtNLM"/>
    </source>
</evidence>
<dbReference type="Proteomes" id="UP001597252">
    <property type="component" value="Unassembled WGS sequence"/>
</dbReference>
<dbReference type="RefSeq" id="WP_125754406.1">
    <property type="nucleotide sequence ID" value="NZ_JBHTON010000051.1"/>
</dbReference>
<protein>
    <recommendedName>
        <fullName evidence="5">DUF5067 domain-containing protein</fullName>
    </recommendedName>
</protein>
<evidence type="ECO:0000313" key="3">
    <source>
        <dbReference type="EMBL" id="MFD1485997.1"/>
    </source>
</evidence>
<accession>A0ABW4E9F0</accession>
<evidence type="ECO:0000256" key="1">
    <source>
        <dbReference type="SAM" id="MobiDB-lite"/>
    </source>
</evidence>
<keyword evidence="4" id="KW-1185">Reference proteome</keyword>
<proteinExistence type="predicted"/>
<name>A0ABW4E9F0_9LACO</name>
<keyword evidence="2" id="KW-0732">Signal</keyword>
<feature type="compositionally biased region" description="Low complexity" evidence="1">
    <location>
        <begin position="210"/>
        <end position="228"/>
    </location>
</feature>
<dbReference type="EMBL" id="JBHTON010000051">
    <property type="protein sequence ID" value="MFD1485997.1"/>
    <property type="molecule type" value="Genomic_DNA"/>
</dbReference>
<comment type="caution">
    <text evidence="3">The sequence shown here is derived from an EMBL/GenBank/DDBJ whole genome shotgun (WGS) entry which is preliminary data.</text>
</comment>
<sequence length="345" mass="37296">MFKKLSIICFLAVVLVGCGAHRTSNAEKLQQARVSKSSAVASSREKKKETVKITSQTVYYHQLTKADRDKVTFAFQGISDTTKAESGQVYTVPSPYSVDMQVTNKSNKTIKLDESKIVWLAIGQNVDPTTSDKEKILTVKPNKTQNVVGLFSDFNGQNFVDAGAFCYLNSDFKLAYSYLAYKDGGVTSKNLTDKKLIAMNTPSATNDEASQTSSSDDTSDSSQTQTSSAQQLTPPQLALIAYVIYHCGQANPDANKVSQVLSEFQNGATYYAADSATQGHVSGGQAASYSQYTVTGDQIKIEHPSVDSNGSDGWVGQLNLSDAYNLLFVQNAAQAQTALSNMQPE</sequence>
<evidence type="ECO:0000313" key="4">
    <source>
        <dbReference type="Proteomes" id="UP001597252"/>
    </source>
</evidence>